<organism evidence="1 2">
    <name type="scientific">Thalassovita autumnalis</name>
    <dbReference type="NCBI Taxonomy" id="2072972"/>
    <lineage>
        <taxon>Bacteria</taxon>
        <taxon>Pseudomonadati</taxon>
        <taxon>Pseudomonadota</taxon>
        <taxon>Alphaproteobacteria</taxon>
        <taxon>Rhodobacterales</taxon>
        <taxon>Roseobacteraceae</taxon>
        <taxon>Thalassovita</taxon>
    </lineage>
</organism>
<accession>A0A0P1FWY8</accession>
<evidence type="ECO:0000313" key="2">
    <source>
        <dbReference type="Proteomes" id="UP000051887"/>
    </source>
</evidence>
<dbReference type="Proteomes" id="UP000051887">
    <property type="component" value="Unassembled WGS sequence"/>
</dbReference>
<protein>
    <recommendedName>
        <fullName evidence="3">DUF2971 domain-containing protein</fullName>
    </recommendedName>
</protein>
<dbReference type="Pfam" id="PF11185">
    <property type="entry name" value="DUF2971"/>
    <property type="match status" value="1"/>
</dbReference>
<dbReference type="AlphaFoldDB" id="A0A0P1FWY8"/>
<name>A0A0P1FWY8_9RHOB</name>
<evidence type="ECO:0000313" key="1">
    <source>
        <dbReference type="EMBL" id="CUH73512.1"/>
    </source>
</evidence>
<dbReference type="InterPro" id="IPR021352">
    <property type="entry name" value="DUF2971"/>
</dbReference>
<dbReference type="EMBL" id="CYSC01000041">
    <property type="protein sequence ID" value="CUH73512.1"/>
    <property type="molecule type" value="Genomic_DNA"/>
</dbReference>
<gene>
    <name evidence="1" type="ORF">TL5120_03322</name>
</gene>
<proteinExistence type="predicted"/>
<reference evidence="1 2" key="1">
    <citation type="submission" date="2015-09" db="EMBL/GenBank/DDBJ databases">
        <authorList>
            <consortium name="Swine Surveillance"/>
        </authorList>
    </citation>
    <scope>NUCLEOTIDE SEQUENCE [LARGE SCALE GENOMIC DNA]</scope>
    <source>
        <strain evidence="1 2">5120</strain>
    </source>
</reference>
<evidence type="ECO:0008006" key="3">
    <source>
        <dbReference type="Google" id="ProtNLM"/>
    </source>
</evidence>
<sequence>MRLYYFTGSQFALDNIANRRLKVSFADQVNDIFELNPFDFGEEKDVARAARLQWQRSIRNHAKTQGFISFSKSWNSPAMWSHYAENHLGVCYGFDIPSGPNTTLVEMKYPDKLKKFDHAALSDRNVLTEMINYAQRHKSQVWEYEQEWRTDVSLNKDEQEAKARGASIFYLPFSEKLKLKKIIIGTRSKITSTQINNALGPMSGCVEIVTARASFREYKIVEQKLSRLKK</sequence>
<dbReference type="RefSeq" id="WP_058244667.1">
    <property type="nucleotide sequence ID" value="NZ_CYSB01000004.1"/>
</dbReference>